<protein>
    <recommendedName>
        <fullName evidence="3">Glutelin</fullName>
    </recommendedName>
</protein>
<keyword evidence="1" id="KW-0732">Signal</keyword>
<evidence type="ECO:0000256" key="1">
    <source>
        <dbReference type="SAM" id="SignalP"/>
    </source>
</evidence>
<evidence type="ECO:0000313" key="2">
    <source>
        <dbReference type="EMBL" id="CAA2105284.1"/>
    </source>
</evidence>
<gene>
    <name evidence="2" type="ORF">VVAX_03177</name>
</gene>
<dbReference type="AlphaFoldDB" id="A0A679IWW2"/>
<dbReference type="RefSeq" id="WP_339090768.1">
    <property type="nucleotide sequence ID" value="NZ_LR743507.1"/>
</dbReference>
<reference evidence="2" key="1">
    <citation type="submission" date="2019-12" db="EMBL/GenBank/DDBJ databases">
        <authorList>
            <person name="Cremers G."/>
        </authorList>
    </citation>
    <scope>NUCLEOTIDE SEQUENCE</scope>
    <source>
        <strain evidence="2">Vvax</strain>
    </source>
</reference>
<dbReference type="EMBL" id="LR743507">
    <property type="protein sequence ID" value="CAA2105284.1"/>
    <property type="molecule type" value="Genomic_DNA"/>
</dbReference>
<name>A0A679IWW2_VARPD</name>
<evidence type="ECO:0008006" key="3">
    <source>
        <dbReference type="Google" id="ProtNLM"/>
    </source>
</evidence>
<sequence>MNSNKASSARRWAARSALGVVAACALLGAGAASARGHWSVQIGTPGLGVGAYPAPYYAPYGGYAPAPVYPYPEPVYYGAPPPVYYRPAPPVYYRPAPVYTPPVGRVYYGPGFQYRTPRELDEDGE</sequence>
<proteinExistence type="predicted"/>
<feature type="signal peptide" evidence="1">
    <location>
        <begin position="1"/>
        <end position="34"/>
    </location>
</feature>
<accession>A0A679IWW2</accession>
<feature type="chain" id="PRO_5025647841" description="Glutelin" evidence="1">
    <location>
        <begin position="35"/>
        <end position="125"/>
    </location>
</feature>
<organism evidence="2">
    <name type="scientific">Variovorax paradoxus</name>
    <dbReference type="NCBI Taxonomy" id="34073"/>
    <lineage>
        <taxon>Bacteria</taxon>
        <taxon>Pseudomonadati</taxon>
        <taxon>Pseudomonadota</taxon>
        <taxon>Betaproteobacteria</taxon>
        <taxon>Burkholderiales</taxon>
        <taxon>Comamonadaceae</taxon>
        <taxon>Variovorax</taxon>
    </lineage>
</organism>